<sequence>MLAQEISDSQDTQQDKVEIAVLSQDQRVVTFTIRRDKKLDKLFKSYCRERELDIQTIQFLYKGNRIKGYQTPNQLKMKNHCEINAMVHQMGGGSGGLARNSGADHGH</sequence>
<organism evidence="2 4">
    <name type="scientific">Punica granatum</name>
    <name type="common">Pomegranate</name>
    <dbReference type="NCBI Taxonomy" id="22663"/>
    <lineage>
        <taxon>Eukaryota</taxon>
        <taxon>Viridiplantae</taxon>
        <taxon>Streptophyta</taxon>
        <taxon>Embryophyta</taxon>
        <taxon>Tracheophyta</taxon>
        <taxon>Spermatophyta</taxon>
        <taxon>Magnoliopsida</taxon>
        <taxon>eudicotyledons</taxon>
        <taxon>Gunneridae</taxon>
        <taxon>Pentapetalae</taxon>
        <taxon>rosids</taxon>
        <taxon>malvids</taxon>
        <taxon>Myrtales</taxon>
        <taxon>Lythraceae</taxon>
        <taxon>Punica</taxon>
    </lineage>
</organism>
<feature type="domain" description="Ubiquitin-like" evidence="1">
    <location>
        <begin position="17"/>
        <end position="92"/>
    </location>
</feature>
<keyword evidence="5" id="KW-1185">Reference proteome</keyword>
<dbReference type="InterPro" id="IPR000626">
    <property type="entry name" value="Ubiquitin-like_dom"/>
</dbReference>
<evidence type="ECO:0000313" key="5">
    <source>
        <dbReference type="Proteomes" id="UP000233551"/>
    </source>
</evidence>
<reference evidence="4" key="1">
    <citation type="journal article" date="2017" name="Plant J.">
        <title>The pomegranate (Punica granatum L.) genome and the genomics of punicalagin biosynthesis.</title>
        <authorList>
            <person name="Qin G."/>
            <person name="Xu C."/>
            <person name="Ming R."/>
            <person name="Tang H."/>
            <person name="Guyot R."/>
            <person name="Kramer E.M."/>
            <person name="Hu Y."/>
            <person name="Yi X."/>
            <person name="Qi Y."/>
            <person name="Xu X."/>
            <person name="Gao Z."/>
            <person name="Pan H."/>
            <person name="Jian J."/>
            <person name="Tian Y."/>
            <person name="Yue Z."/>
            <person name="Xu Y."/>
        </authorList>
    </citation>
    <scope>NUCLEOTIDE SEQUENCE [LARGE SCALE GENOMIC DNA]</scope>
    <source>
        <strain evidence="4">cv. Dabenzi</strain>
    </source>
</reference>
<dbReference type="GeneID" id="116188968"/>
<proteinExistence type="predicted"/>
<dbReference type="STRING" id="22663.A0A218XWK3"/>
<dbReference type="AlphaFoldDB" id="A0A218XWK3"/>
<dbReference type="Gene3D" id="3.10.20.90">
    <property type="entry name" value="Phosphatidylinositol 3-kinase Catalytic Subunit, Chain A, domain 1"/>
    <property type="match status" value="1"/>
</dbReference>
<dbReference type="InterPro" id="IPR022617">
    <property type="entry name" value="Rad60/SUMO-like_dom"/>
</dbReference>
<dbReference type="Proteomes" id="UP000197138">
    <property type="component" value="Unassembled WGS sequence"/>
</dbReference>
<dbReference type="InterPro" id="IPR029071">
    <property type="entry name" value="Ubiquitin-like_domsf"/>
</dbReference>
<evidence type="ECO:0000313" key="2">
    <source>
        <dbReference type="EMBL" id="OWM88989.1"/>
    </source>
</evidence>
<dbReference type="PANTHER" id="PTHR10562">
    <property type="entry name" value="SMALL UBIQUITIN-RELATED MODIFIER"/>
    <property type="match status" value="1"/>
</dbReference>
<protein>
    <recommendedName>
        <fullName evidence="1">Ubiquitin-like domain-containing protein</fullName>
    </recommendedName>
</protein>
<dbReference type="EMBL" id="MTKT01000773">
    <property type="protein sequence ID" value="OWM88989.1"/>
    <property type="molecule type" value="Genomic_DNA"/>
</dbReference>
<evidence type="ECO:0000313" key="4">
    <source>
        <dbReference type="Proteomes" id="UP000197138"/>
    </source>
</evidence>
<dbReference type="CDD" id="cd01763">
    <property type="entry name" value="Ubl_SUMO_like"/>
    <property type="match status" value="1"/>
</dbReference>
<comment type="caution">
    <text evidence="2">The sequence shown here is derived from an EMBL/GenBank/DDBJ whole genome shotgun (WGS) entry which is preliminary data.</text>
</comment>
<evidence type="ECO:0000313" key="3">
    <source>
        <dbReference type="EMBL" id="PKI76071.1"/>
    </source>
</evidence>
<name>A0A218XWK3_PUNGR</name>
<dbReference type="Proteomes" id="UP000233551">
    <property type="component" value="Unassembled WGS sequence"/>
</dbReference>
<dbReference type="SUPFAM" id="SSF54236">
    <property type="entry name" value="Ubiquitin-like"/>
    <property type="match status" value="1"/>
</dbReference>
<evidence type="ECO:0000259" key="1">
    <source>
        <dbReference type="PROSITE" id="PS50053"/>
    </source>
</evidence>
<reference evidence="3 5" key="3">
    <citation type="submission" date="2017-11" db="EMBL/GenBank/DDBJ databases">
        <title>De-novo sequencing of pomegranate (Punica granatum L.) genome.</title>
        <authorList>
            <person name="Akparov Z."/>
            <person name="Amiraslanov A."/>
            <person name="Hajiyeva S."/>
            <person name="Abbasov M."/>
            <person name="Kaur K."/>
            <person name="Hamwieh A."/>
            <person name="Solovyev V."/>
            <person name="Salamov A."/>
            <person name="Braich B."/>
            <person name="Kosarev P."/>
            <person name="Mahmoud A."/>
            <person name="Hajiyev E."/>
            <person name="Babayeva S."/>
            <person name="Izzatullayeva V."/>
            <person name="Mammadov A."/>
            <person name="Mammadov A."/>
            <person name="Sharifova S."/>
            <person name="Ojaghi J."/>
            <person name="Eynullazada K."/>
            <person name="Bayramov B."/>
            <person name="Abdulazimova A."/>
            <person name="Shahmuradov I."/>
        </authorList>
    </citation>
    <scope>NUCLEOTIDE SEQUENCE [LARGE SCALE GENOMIC DNA]</scope>
    <source>
        <strain evidence="3">AG2017</strain>
        <strain evidence="5">cv. AG2017</strain>
        <tissue evidence="3">Leaf</tissue>
    </source>
</reference>
<reference evidence="2" key="2">
    <citation type="submission" date="2017-06" db="EMBL/GenBank/DDBJ databases">
        <title>The pomegranate genome and the genomics of punicalagin biosynthesis.</title>
        <authorList>
            <person name="Xu C."/>
        </authorList>
    </citation>
    <scope>NUCLEOTIDE SEQUENCE [LARGE SCALE GENOMIC DNA]</scope>
    <source>
        <tissue evidence="2">Fresh leaf</tissue>
    </source>
</reference>
<dbReference type="Pfam" id="PF11976">
    <property type="entry name" value="Rad60-SLD"/>
    <property type="match status" value="1"/>
</dbReference>
<dbReference type="EMBL" id="PGOL01000131">
    <property type="protein sequence ID" value="PKI76071.1"/>
    <property type="molecule type" value="Genomic_DNA"/>
</dbReference>
<gene>
    <name evidence="2" type="ORF">CDL15_Pgr024007</name>
    <name evidence="3" type="ORF">CRG98_003543</name>
</gene>
<dbReference type="OrthoDB" id="897871at2759"/>
<dbReference type="PROSITE" id="PS50053">
    <property type="entry name" value="UBIQUITIN_2"/>
    <property type="match status" value="1"/>
</dbReference>
<accession>A0A218XWK3</accession>